<dbReference type="SUPFAM" id="SSF103515">
    <property type="entry name" value="Autotransporter"/>
    <property type="match status" value="1"/>
</dbReference>
<comment type="caution">
    <text evidence="2">The sequence shown here is derived from an EMBL/GenBank/DDBJ whole genome shotgun (WGS) entry which is preliminary data.</text>
</comment>
<dbReference type="Pfam" id="PF18883">
    <property type="entry name" value="AC_1"/>
    <property type="match status" value="1"/>
</dbReference>
<dbReference type="InterPro" id="IPR036709">
    <property type="entry name" value="Autotransporte_beta_dom_sf"/>
</dbReference>
<proteinExistence type="predicted"/>
<keyword evidence="3" id="KW-1185">Reference proteome</keyword>
<name>A0ABW2IBC5_9BURK</name>
<organism evidence="2 3">
    <name type="scientific">Herminiimonas glaciei</name>
    <dbReference type="NCBI Taxonomy" id="523788"/>
    <lineage>
        <taxon>Bacteria</taxon>
        <taxon>Pseudomonadati</taxon>
        <taxon>Pseudomonadota</taxon>
        <taxon>Betaproteobacteria</taxon>
        <taxon>Burkholderiales</taxon>
        <taxon>Oxalobacteraceae</taxon>
        <taxon>Herminiimonas</taxon>
    </lineage>
</organism>
<dbReference type="SMART" id="SM00869">
    <property type="entry name" value="Autotransporter"/>
    <property type="match status" value="1"/>
</dbReference>
<dbReference type="SUPFAM" id="SSF51126">
    <property type="entry name" value="Pectin lyase-like"/>
    <property type="match status" value="1"/>
</dbReference>
<dbReference type="Gene3D" id="2.40.128.130">
    <property type="entry name" value="Autotransporter beta-domain"/>
    <property type="match status" value="1"/>
</dbReference>
<accession>A0ABW2IBC5</accession>
<dbReference type="Proteomes" id="UP001596542">
    <property type="component" value="Unassembled WGS sequence"/>
</dbReference>
<dbReference type="Gene3D" id="2.160.20.20">
    <property type="match status" value="1"/>
</dbReference>
<dbReference type="InterPro" id="IPR011050">
    <property type="entry name" value="Pectin_lyase_fold/virulence"/>
</dbReference>
<evidence type="ECO:0000259" key="1">
    <source>
        <dbReference type="PROSITE" id="PS51208"/>
    </source>
</evidence>
<dbReference type="InterPro" id="IPR043990">
    <property type="entry name" value="AC_1"/>
</dbReference>
<dbReference type="EMBL" id="JBHTBU010000001">
    <property type="protein sequence ID" value="MFC7288264.1"/>
    <property type="molecule type" value="Genomic_DNA"/>
</dbReference>
<gene>
    <name evidence="2" type="ORF">ACFQPC_09480</name>
</gene>
<dbReference type="InterPro" id="IPR012332">
    <property type="entry name" value="Autotransporter_pectin_lyase_C"/>
</dbReference>
<evidence type="ECO:0000313" key="2">
    <source>
        <dbReference type="EMBL" id="MFC7288264.1"/>
    </source>
</evidence>
<dbReference type="PROSITE" id="PS51208">
    <property type="entry name" value="AUTOTRANSPORTER"/>
    <property type="match status" value="1"/>
</dbReference>
<feature type="domain" description="Autotransporter" evidence="1">
    <location>
        <begin position="644"/>
        <end position="928"/>
    </location>
</feature>
<protein>
    <submittedName>
        <fullName evidence="2">Autotransporter outer membrane beta-barrel domain-containing protein</fullName>
    </submittedName>
</protein>
<evidence type="ECO:0000313" key="3">
    <source>
        <dbReference type="Proteomes" id="UP001596542"/>
    </source>
</evidence>
<sequence length="928" mass="96044">MQSCIASYIYAAPPLHGEPPPNSEQLYGDPGVGAPGSGPTAGLFIVGGTPETRNGETWGTVRSSYGANLTADNFTITGQAGSPGAYYTPVSVYEGNARATFTNTTIYAAQQASLAIVTASTTGYLKLGSGVLVTQQPSFPSTATVAGVAAFGGGIIDADGINIYLPYGRAFAVQASNTAPGGGLPSSNAQGTVNLSNSNVTVGNGSGSNYSYASWVRGQAVANFTNVNLTSGNQSVGAYVFVIAADTGITTGAAANWNNVALTTGNQSVGIWASGNPVSVTANNSRLNLGSDSWGAYVAGGAVVKLTDTDITTGTNSEGISIAGGSTVNMTRGNLTVSGTSTAIDLSTQNIGTSAVFDGARVSSEALAIKSTNSITSVSLQNGTSVSGPTLVSALTNSQLSLLANQNVTLNGNILADGSSQVNLAMSNSSTWTGATPKGNNFQFASASRWNMTDSSVVSSLANSASQINFSAPSGGVFKTLTTNSYVGAGGTISLHTQLGTDVSPSDKLIINGGTASGNSFLRIANAGGTGAETTGSGILVVEAINGGTTAANAFALGAPAVAGIYDYGLFRGSGNAIAPDNWYLRSTRVRPETSLYAVLPVLGILYGGKLIDTLDERWGEDTQWMGGGATGLSSGDSMNELGSKNYPDGMWGRVIGQHGKRDGQANNVFGVGPSYNHDFYAMQAGMDLYRSKDSNGHQHAGVYGAIGYGKGNVTHFDGTAAGRNSFNAYTIGGYWTHFGPTNWYIDSVVQATWYDAKGDSRRGLSELKTQGMGYTLSLEGGYPFHLQNDWLIEPQAQVIYSKLDLDDTNDAGGSVSFRDGHSMIGRLGVRIGRSRTKEKNAELRDSTGWVRLSVLREFSGQPKVDFTGPNGSVSFPADMGGNWGEIKGGLTKQLSRGKFLYGTLGYQRAFDGNSYAYEAKLGLRVEW</sequence>
<dbReference type="RefSeq" id="WP_382271619.1">
    <property type="nucleotide sequence ID" value="NZ_JBHTBU010000001.1"/>
</dbReference>
<dbReference type="Pfam" id="PF03797">
    <property type="entry name" value="Autotransporter"/>
    <property type="match status" value="1"/>
</dbReference>
<dbReference type="InterPro" id="IPR006315">
    <property type="entry name" value="OM_autotransptr_brl_dom"/>
</dbReference>
<dbReference type="CDD" id="cd01344">
    <property type="entry name" value="PL2_Passenger_AT"/>
    <property type="match status" value="1"/>
</dbReference>
<dbReference type="NCBIfam" id="TIGR01414">
    <property type="entry name" value="autotrans_barl"/>
    <property type="match status" value="1"/>
</dbReference>
<reference evidence="3" key="1">
    <citation type="journal article" date="2019" name="Int. J. Syst. Evol. Microbiol.">
        <title>The Global Catalogue of Microorganisms (GCM) 10K type strain sequencing project: providing services to taxonomists for standard genome sequencing and annotation.</title>
        <authorList>
            <consortium name="The Broad Institute Genomics Platform"/>
            <consortium name="The Broad Institute Genome Sequencing Center for Infectious Disease"/>
            <person name="Wu L."/>
            <person name="Ma J."/>
        </authorList>
    </citation>
    <scope>NUCLEOTIDE SEQUENCE [LARGE SCALE GENOMIC DNA]</scope>
    <source>
        <strain evidence="3">KACC 12508</strain>
    </source>
</reference>
<dbReference type="InterPro" id="IPR005546">
    <property type="entry name" value="Autotransporte_beta"/>
</dbReference>